<sequence length="294" mass="32201">MATPPEQPWSNNEKNYLLAEIIKAANPPPNVLFNVIQSSQLQPRWEDTPLPPGRSLNSCRYAFEELRRSLLTPMGTAMAAPTPVLGPMAPTLKRPFPYESTYTGGPSGREIRPKPPATSSTHTQPSPTDPPTRKKRGRPTKAEALAKAEAAAATAAPYGEPSPISVQRLPAQTTPQPVAGPHTATMGNHKVAATRILILRLVDAGELDRPNQNLATLLLDRARALAIITSLLMLAIDLTLQTLRLELLCCDTATTKPTYHKADPLMKLLTIFPTRDTIRRNVDFRYSATPFYCQ</sequence>
<dbReference type="Proteomes" id="UP001056384">
    <property type="component" value="Chromosome 2"/>
</dbReference>
<gene>
    <name evidence="2" type="ORF">Slin15195_G028460</name>
</gene>
<feature type="compositionally biased region" description="Polar residues" evidence="1">
    <location>
        <begin position="117"/>
        <end position="126"/>
    </location>
</feature>
<feature type="compositionally biased region" description="Low complexity" evidence="1">
    <location>
        <begin position="147"/>
        <end position="156"/>
    </location>
</feature>
<accession>A0A9Q9AP42</accession>
<evidence type="ECO:0000313" key="3">
    <source>
        <dbReference type="Proteomes" id="UP001056384"/>
    </source>
</evidence>
<protein>
    <submittedName>
        <fullName evidence="2">Uncharacterized protein</fullName>
    </submittedName>
</protein>
<proteinExistence type="predicted"/>
<organism evidence="2 3">
    <name type="scientific">Septoria linicola</name>
    <dbReference type="NCBI Taxonomy" id="215465"/>
    <lineage>
        <taxon>Eukaryota</taxon>
        <taxon>Fungi</taxon>
        <taxon>Dikarya</taxon>
        <taxon>Ascomycota</taxon>
        <taxon>Pezizomycotina</taxon>
        <taxon>Dothideomycetes</taxon>
        <taxon>Dothideomycetidae</taxon>
        <taxon>Mycosphaerellales</taxon>
        <taxon>Mycosphaerellaceae</taxon>
        <taxon>Septoria</taxon>
    </lineage>
</organism>
<evidence type="ECO:0000256" key="1">
    <source>
        <dbReference type="SAM" id="MobiDB-lite"/>
    </source>
</evidence>
<dbReference type="EMBL" id="CP099419">
    <property type="protein sequence ID" value="USW49527.1"/>
    <property type="molecule type" value="Genomic_DNA"/>
</dbReference>
<dbReference type="AlphaFoldDB" id="A0A9Q9AP42"/>
<keyword evidence="3" id="KW-1185">Reference proteome</keyword>
<feature type="region of interest" description="Disordered" evidence="1">
    <location>
        <begin position="86"/>
        <end position="167"/>
    </location>
</feature>
<reference evidence="2" key="1">
    <citation type="submission" date="2022-06" db="EMBL/GenBank/DDBJ databases">
        <title>Complete genome sequences of two strains of the flax pathogen Septoria linicola.</title>
        <authorList>
            <person name="Lapalu N."/>
            <person name="Simon A."/>
            <person name="Demenou B."/>
            <person name="Paumier D."/>
            <person name="Guillot M.-P."/>
            <person name="Gout L."/>
            <person name="Valade R."/>
        </authorList>
    </citation>
    <scope>NUCLEOTIDE SEQUENCE</scope>
    <source>
        <strain evidence="2">SE15195</strain>
    </source>
</reference>
<name>A0A9Q9AP42_9PEZI</name>
<dbReference type="OrthoDB" id="5371646at2759"/>
<evidence type="ECO:0000313" key="2">
    <source>
        <dbReference type="EMBL" id="USW49527.1"/>
    </source>
</evidence>